<reference evidence="1" key="1">
    <citation type="submission" date="2021-03" db="EMBL/GenBank/DDBJ databases">
        <authorList>
            <consortium name="DOE Joint Genome Institute"/>
            <person name="Ahrendt S."/>
            <person name="Looney B.P."/>
            <person name="Miyauchi S."/>
            <person name="Morin E."/>
            <person name="Drula E."/>
            <person name="Courty P.E."/>
            <person name="Chicoki N."/>
            <person name="Fauchery L."/>
            <person name="Kohler A."/>
            <person name="Kuo A."/>
            <person name="Labutti K."/>
            <person name="Pangilinan J."/>
            <person name="Lipzen A."/>
            <person name="Riley R."/>
            <person name="Andreopoulos W."/>
            <person name="He G."/>
            <person name="Johnson J."/>
            <person name="Barry K.W."/>
            <person name="Grigoriev I.V."/>
            <person name="Nagy L."/>
            <person name="Hibbett D."/>
            <person name="Henrissat B."/>
            <person name="Matheny P.B."/>
            <person name="Labbe J."/>
            <person name="Martin F."/>
        </authorList>
    </citation>
    <scope>NUCLEOTIDE SEQUENCE</scope>
    <source>
        <strain evidence="1">HHB10654</strain>
    </source>
</reference>
<proteinExistence type="predicted"/>
<evidence type="ECO:0000313" key="1">
    <source>
        <dbReference type="EMBL" id="KAI0057701.1"/>
    </source>
</evidence>
<reference evidence="1" key="2">
    <citation type="journal article" date="2022" name="New Phytol.">
        <title>Evolutionary transition to the ectomycorrhizal habit in the genomes of a hyperdiverse lineage of mushroom-forming fungi.</title>
        <authorList>
            <person name="Looney B."/>
            <person name="Miyauchi S."/>
            <person name="Morin E."/>
            <person name="Drula E."/>
            <person name="Courty P.E."/>
            <person name="Kohler A."/>
            <person name="Kuo A."/>
            <person name="LaButti K."/>
            <person name="Pangilinan J."/>
            <person name="Lipzen A."/>
            <person name="Riley R."/>
            <person name="Andreopoulos W."/>
            <person name="He G."/>
            <person name="Johnson J."/>
            <person name="Nolan M."/>
            <person name="Tritt A."/>
            <person name="Barry K.W."/>
            <person name="Grigoriev I.V."/>
            <person name="Nagy L.G."/>
            <person name="Hibbett D."/>
            <person name="Henrissat B."/>
            <person name="Matheny P.B."/>
            <person name="Labbe J."/>
            <person name="Martin F.M."/>
        </authorList>
    </citation>
    <scope>NUCLEOTIDE SEQUENCE</scope>
    <source>
        <strain evidence="1">HHB10654</strain>
    </source>
</reference>
<feature type="non-terminal residue" evidence="1">
    <location>
        <position position="1"/>
    </location>
</feature>
<dbReference type="EMBL" id="MU277243">
    <property type="protein sequence ID" value="KAI0057701.1"/>
    <property type="molecule type" value="Genomic_DNA"/>
</dbReference>
<gene>
    <name evidence="1" type="ORF">BV25DRAFT_1811966</name>
</gene>
<evidence type="ECO:0000313" key="2">
    <source>
        <dbReference type="Proteomes" id="UP000814140"/>
    </source>
</evidence>
<dbReference type="Proteomes" id="UP000814140">
    <property type="component" value="Unassembled WGS sequence"/>
</dbReference>
<comment type="caution">
    <text evidence="1">The sequence shown here is derived from an EMBL/GenBank/DDBJ whole genome shotgun (WGS) entry which is preliminary data.</text>
</comment>
<keyword evidence="2" id="KW-1185">Reference proteome</keyword>
<organism evidence="1 2">
    <name type="scientific">Artomyces pyxidatus</name>
    <dbReference type="NCBI Taxonomy" id="48021"/>
    <lineage>
        <taxon>Eukaryota</taxon>
        <taxon>Fungi</taxon>
        <taxon>Dikarya</taxon>
        <taxon>Basidiomycota</taxon>
        <taxon>Agaricomycotina</taxon>
        <taxon>Agaricomycetes</taxon>
        <taxon>Russulales</taxon>
        <taxon>Auriscalpiaceae</taxon>
        <taxon>Artomyces</taxon>
    </lineage>
</organism>
<sequence>GFKYRSLHYQYYNRFSEDGTGAPAGAHPFSIYRTGTLKVNHSQRIPRPLEDIQDDPIRHALIGEVFADLMELIHDNIAHHLPDIYSELCVYVDHLPQAAYSPVYPFGGFVINVSACTRAYCGNKDDTICVVAAFGDWEGGELCLYEPGLVFKMRPGDILIFPSGRLTHFNLHFTGMRGSLVLSTDRSSRQWVQNRNGWGAHLHTGVAE</sequence>
<accession>A0ACB8SP71</accession>
<protein>
    <submittedName>
        <fullName evidence="1">Uncharacterized protein</fullName>
    </submittedName>
</protein>
<name>A0ACB8SP71_9AGAM</name>